<dbReference type="GO" id="GO:0046961">
    <property type="term" value="F:proton-transporting ATPase activity, rotational mechanism"/>
    <property type="evidence" value="ECO:0007669"/>
    <property type="project" value="TreeGrafter"/>
</dbReference>
<keyword evidence="4" id="KW-0813">Transport</keyword>
<keyword evidence="6" id="KW-0138">CF(0)</keyword>
<dbReference type="AlphaFoldDB" id="A0A3B1D5Q6"/>
<evidence type="ECO:0000256" key="12">
    <source>
        <dbReference type="ARBA" id="ARBA00023310"/>
    </source>
</evidence>
<protein>
    <recommendedName>
        <fullName evidence="18">ATP synthase F0 sector subunit b</fullName>
    </recommendedName>
</protein>
<evidence type="ECO:0000256" key="9">
    <source>
        <dbReference type="ARBA" id="ARBA00022989"/>
    </source>
</evidence>
<evidence type="ECO:0000256" key="6">
    <source>
        <dbReference type="ARBA" id="ARBA00022547"/>
    </source>
</evidence>
<feature type="transmembrane region" description="Helical" evidence="16">
    <location>
        <begin position="126"/>
        <end position="146"/>
    </location>
</feature>
<dbReference type="NCBIfam" id="TIGR01144">
    <property type="entry name" value="ATP_synt_b"/>
    <property type="match status" value="1"/>
</dbReference>
<feature type="transmembrane region" description="Helical" evidence="16">
    <location>
        <begin position="23"/>
        <end position="41"/>
    </location>
</feature>
<dbReference type="PANTHER" id="PTHR33445:SF1">
    <property type="entry name" value="ATP SYNTHASE SUBUNIT B"/>
    <property type="match status" value="1"/>
</dbReference>
<keyword evidence="10" id="KW-0406">Ion transport</keyword>
<dbReference type="EMBL" id="UOGL01000026">
    <property type="protein sequence ID" value="VAX36012.1"/>
    <property type="molecule type" value="Genomic_DNA"/>
</dbReference>
<dbReference type="CDD" id="cd06503">
    <property type="entry name" value="ATP-synt_Fo_b"/>
    <property type="match status" value="1"/>
</dbReference>
<evidence type="ECO:0000256" key="5">
    <source>
        <dbReference type="ARBA" id="ARBA00022475"/>
    </source>
</evidence>
<gene>
    <name evidence="17" type="ORF">MNBD_PLANCTO02-2017</name>
</gene>
<feature type="compositionally biased region" description="Basic and acidic residues" evidence="15">
    <location>
        <begin position="79"/>
        <end position="97"/>
    </location>
</feature>
<keyword evidence="9 16" id="KW-1133">Transmembrane helix</keyword>
<dbReference type="GO" id="GO:0045259">
    <property type="term" value="C:proton-transporting ATP synthase complex"/>
    <property type="evidence" value="ECO:0007669"/>
    <property type="project" value="UniProtKB-KW"/>
</dbReference>
<dbReference type="GO" id="GO:0012505">
    <property type="term" value="C:endomembrane system"/>
    <property type="evidence" value="ECO:0007669"/>
    <property type="project" value="UniProtKB-SubCell"/>
</dbReference>
<evidence type="ECO:0000256" key="4">
    <source>
        <dbReference type="ARBA" id="ARBA00022448"/>
    </source>
</evidence>
<keyword evidence="14" id="KW-0175">Coiled coil</keyword>
<feature type="coiled-coil region" evidence="14">
    <location>
        <begin position="171"/>
        <end position="216"/>
    </location>
</feature>
<dbReference type="GO" id="GO:0015986">
    <property type="term" value="P:proton motive force-driven ATP synthesis"/>
    <property type="evidence" value="ECO:0007669"/>
    <property type="project" value="InterPro"/>
</dbReference>
<comment type="subcellular location">
    <subcellularLocation>
        <location evidence="2">Endomembrane system</location>
    </subcellularLocation>
    <subcellularLocation>
        <location evidence="1">Membrane</location>
        <topology evidence="1">Single-pass membrane protein</topology>
    </subcellularLocation>
</comment>
<evidence type="ECO:0000256" key="14">
    <source>
        <dbReference type="SAM" id="Coils"/>
    </source>
</evidence>
<accession>A0A3B1D5Q6</accession>
<reference evidence="17" key="1">
    <citation type="submission" date="2018-06" db="EMBL/GenBank/DDBJ databases">
        <authorList>
            <person name="Zhirakovskaya E."/>
        </authorList>
    </citation>
    <scope>NUCLEOTIDE SEQUENCE</scope>
</reference>
<dbReference type="InterPro" id="IPR002146">
    <property type="entry name" value="ATP_synth_b/b'su_bac/chlpt"/>
</dbReference>
<keyword evidence="5" id="KW-1003">Cell membrane</keyword>
<comment type="function">
    <text evidence="13">F(1)F(0) ATP synthase produces ATP from ADP in the presence of a proton or sodium gradient. F-type ATPases consist of two structural domains, F(1) containing the extramembraneous catalytic core and F(0) containing the membrane proton channel, linked together by a central stalk and a peripheral stalk. During catalysis, ATP synthesis in the catalytic domain of F(1) is coupled via a rotary mechanism of the central stalk subunits to proton translocation.</text>
</comment>
<name>A0A3B1D5Q6_9ZZZZ</name>
<keyword evidence="11 16" id="KW-0472">Membrane</keyword>
<dbReference type="Pfam" id="PF00430">
    <property type="entry name" value="ATP-synt_B"/>
    <property type="match status" value="1"/>
</dbReference>
<evidence type="ECO:0008006" key="18">
    <source>
        <dbReference type="Google" id="ProtNLM"/>
    </source>
</evidence>
<evidence type="ECO:0000256" key="3">
    <source>
        <dbReference type="ARBA" id="ARBA00005513"/>
    </source>
</evidence>
<organism evidence="17">
    <name type="scientific">hydrothermal vent metagenome</name>
    <dbReference type="NCBI Taxonomy" id="652676"/>
    <lineage>
        <taxon>unclassified sequences</taxon>
        <taxon>metagenomes</taxon>
        <taxon>ecological metagenomes</taxon>
    </lineage>
</organism>
<evidence type="ECO:0000256" key="13">
    <source>
        <dbReference type="ARBA" id="ARBA00025198"/>
    </source>
</evidence>
<evidence type="ECO:0000256" key="8">
    <source>
        <dbReference type="ARBA" id="ARBA00022781"/>
    </source>
</evidence>
<feature type="region of interest" description="Disordered" evidence="15">
    <location>
        <begin position="79"/>
        <end position="116"/>
    </location>
</feature>
<feature type="transmembrane region" description="Helical" evidence="16">
    <location>
        <begin position="53"/>
        <end position="72"/>
    </location>
</feature>
<proteinExistence type="inferred from homology"/>
<evidence type="ECO:0000256" key="16">
    <source>
        <dbReference type="SAM" id="Phobius"/>
    </source>
</evidence>
<evidence type="ECO:0000256" key="10">
    <source>
        <dbReference type="ARBA" id="ARBA00023065"/>
    </source>
</evidence>
<evidence type="ECO:0000256" key="1">
    <source>
        <dbReference type="ARBA" id="ARBA00004167"/>
    </source>
</evidence>
<keyword evidence="7 16" id="KW-0812">Transmembrane</keyword>
<dbReference type="HAMAP" id="MF_01398">
    <property type="entry name" value="ATP_synth_b_bprime"/>
    <property type="match status" value="1"/>
</dbReference>
<comment type="similarity">
    <text evidence="3">Belongs to the ATPase B chain family.</text>
</comment>
<evidence type="ECO:0000313" key="17">
    <source>
        <dbReference type="EMBL" id="VAX36012.1"/>
    </source>
</evidence>
<dbReference type="InterPro" id="IPR005864">
    <property type="entry name" value="ATP_synth_F0_bsu_bac"/>
</dbReference>
<evidence type="ECO:0000256" key="11">
    <source>
        <dbReference type="ARBA" id="ARBA00023136"/>
    </source>
</evidence>
<evidence type="ECO:0000256" key="7">
    <source>
        <dbReference type="ARBA" id="ARBA00022692"/>
    </source>
</evidence>
<evidence type="ECO:0000256" key="2">
    <source>
        <dbReference type="ARBA" id="ARBA00004308"/>
    </source>
</evidence>
<keyword evidence="8" id="KW-0375">Hydrogen ion transport</keyword>
<evidence type="ECO:0000256" key="15">
    <source>
        <dbReference type="SAM" id="MobiDB-lite"/>
    </source>
</evidence>
<sequence length="282" mass="30639">MPRVVNMVCCNEGGIVQSSENKVFKLVCCVPVVGGALFWLVRLARGYVVFRSLYILTVSCSLLLVSALNVSASENEAAIKDPVSTKKQGDSHHDKQDHKKHGDSHEDHIGVTDASNDDPGEISVDLMIYTGVIFLLLFLGLAKFAWGPIISAIDAREASIRNDIASAEDARLKAEKMLADHAAKLESVQDEVKEILAEARRNADQTKQDIITAAQTEATATKNRAVADIERARDQALEAVFDNMNETVAMATEHVVGHGLQSEDQSRLIDEALAQFASSHSS</sequence>
<dbReference type="InterPro" id="IPR050059">
    <property type="entry name" value="ATP_synthase_B_chain"/>
</dbReference>
<dbReference type="PANTHER" id="PTHR33445">
    <property type="entry name" value="ATP SYNTHASE SUBUNIT B', CHLOROPLASTIC"/>
    <property type="match status" value="1"/>
</dbReference>
<keyword evidence="12" id="KW-0066">ATP synthesis</keyword>